<feature type="compositionally biased region" description="Polar residues" evidence="1">
    <location>
        <begin position="115"/>
        <end position="135"/>
    </location>
</feature>
<feature type="compositionally biased region" description="Polar residues" evidence="1">
    <location>
        <begin position="40"/>
        <end position="55"/>
    </location>
</feature>
<organism evidence="3 4">
    <name type="scientific">Trypanosoma theileri</name>
    <dbReference type="NCBI Taxonomy" id="67003"/>
    <lineage>
        <taxon>Eukaryota</taxon>
        <taxon>Discoba</taxon>
        <taxon>Euglenozoa</taxon>
        <taxon>Kinetoplastea</taxon>
        <taxon>Metakinetoplastina</taxon>
        <taxon>Trypanosomatida</taxon>
        <taxon>Trypanosomatidae</taxon>
        <taxon>Trypanosoma</taxon>
    </lineage>
</organism>
<dbReference type="GeneID" id="39984082"/>
<feature type="region of interest" description="Disordered" evidence="1">
    <location>
        <begin position="39"/>
        <end position="293"/>
    </location>
</feature>
<evidence type="ECO:0008006" key="5">
    <source>
        <dbReference type="Google" id="ProtNLM"/>
    </source>
</evidence>
<reference evidence="3 4" key="1">
    <citation type="submission" date="2017-03" db="EMBL/GenBank/DDBJ databases">
        <title>An alternative strategy for trypanosome survival in the mammalian bloodstream revealed through genome and transcriptome analysis of the ubiquitous bovine parasite Trypanosoma (Megatrypanum) theileri.</title>
        <authorList>
            <person name="Kelly S."/>
            <person name="Ivens A."/>
            <person name="Mott A."/>
            <person name="O'Neill E."/>
            <person name="Emms D."/>
            <person name="Macleod O."/>
            <person name="Voorheis P."/>
            <person name="Matthews J."/>
            <person name="Matthews K."/>
            <person name="Carrington M."/>
        </authorList>
    </citation>
    <scope>NUCLEOTIDE SEQUENCE [LARGE SCALE GENOMIC DNA]</scope>
    <source>
        <strain evidence="3">Edinburgh</strain>
    </source>
</reference>
<evidence type="ECO:0000313" key="4">
    <source>
        <dbReference type="Proteomes" id="UP000192257"/>
    </source>
</evidence>
<feature type="compositionally biased region" description="Low complexity" evidence="1">
    <location>
        <begin position="230"/>
        <end position="274"/>
    </location>
</feature>
<protein>
    <recommendedName>
        <fullName evidence="5">Mucin TcMUCII</fullName>
    </recommendedName>
</protein>
<dbReference type="RefSeq" id="XP_028884705.1">
    <property type="nucleotide sequence ID" value="XM_029024302.1"/>
</dbReference>
<feature type="compositionally biased region" description="Polar residues" evidence="1">
    <location>
        <begin position="175"/>
        <end position="188"/>
    </location>
</feature>
<dbReference type="VEuPathDB" id="TriTrypDB:TM35_000084370"/>
<name>A0A1X0P282_9TRYP</name>
<evidence type="ECO:0000256" key="1">
    <source>
        <dbReference type="SAM" id="MobiDB-lite"/>
    </source>
</evidence>
<feature type="chain" id="PRO_5012055068" description="Mucin TcMUCII" evidence="2">
    <location>
        <begin position="24"/>
        <end position="314"/>
    </location>
</feature>
<dbReference type="AlphaFoldDB" id="A0A1X0P282"/>
<feature type="signal peptide" evidence="2">
    <location>
        <begin position="1"/>
        <end position="23"/>
    </location>
</feature>
<sequence>MSSLMMQLRYVIFIIVVIMSTSSLCVLAVSGDSILESETETLTAEDSSGSCNPDTEPSCKNEKPAPPLPTELNPGQSDQDSRLDGPPVEPGGARSVQRGAPGVGIGGAEEGRQLGTDSEVLSSQTTTLNSGSDTQSDLRQKETQIPATPPLQTPQDSLKGTGGNLQHENTEKNRQTPAGQDHPNNNGVTREDAPAAGTDDAGRPQEPQSGSHPNSSTEPITTGTNTPEKTTVQEQTSNTQESQSTNGTEDAATTTSGTPTNTNNDEESTTTTTLPPEPTNNKKGDADSSSSISSSVWVRVPLLIVVTLACILVC</sequence>
<feature type="compositionally biased region" description="Polar residues" evidence="1">
    <location>
        <begin position="206"/>
        <end position="229"/>
    </location>
</feature>
<accession>A0A1X0P282</accession>
<keyword evidence="2" id="KW-0732">Signal</keyword>
<dbReference type="Proteomes" id="UP000192257">
    <property type="component" value="Unassembled WGS sequence"/>
</dbReference>
<dbReference type="EMBL" id="NBCO01000008">
    <property type="protein sequence ID" value="ORC90639.1"/>
    <property type="molecule type" value="Genomic_DNA"/>
</dbReference>
<keyword evidence="4" id="KW-1185">Reference proteome</keyword>
<gene>
    <name evidence="3" type="ORF">TM35_000084370</name>
</gene>
<proteinExistence type="predicted"/>
<comment type="caution">
    <text evidence="3">The sequence shown here is derived from an EMBL/GenBank/DDBJ whole genome shotgun (WGS) entry which is preliminary data.</text>
</comment>
<evidence type="ECO:0000256" key="2">
    <source>
        <dbReference type="SAM" id="SignalP"/>
    </source>
</evidence>
<evidence type="ECO:0000313" key="3">
    <source>
        <dbReference type="EMBL" id="ORC90639.1"/>
    </source>
</evidence>